<gene>
    <name evidence="3" type="ORF">VTK73DRAFT_10214</name>
</gene>
<dbReference type="EMBL" id="JAZHXJ010000943">
    <property type="protein sequence ID" value="KAL1848018.1"/>
    <property type="molecule type" value="Genomic_DNA"/>
</dbReference>
<feature type="transmembrane region" description="Helical" evidence="2">
    <location>
        <begin position="1571"/>
        <end position="1594"/>
    </location>
</feature>
<feature type="region of interest" description="Disordered" evidence="1">
    <location>
        <begin position="1611"/>
        <end position="1705"/>
    </location>
</feature>
<feature type="compositionally biased region" description="Polar residues" evidence="1">
    <location>
        <begin position="1"/>
        <end position="11"/>
    </location>
</feature>
<feature type="region of interest" description="Disordered" evidence="1">
    <location>
        <begin position="389"/>
        <end position="462"/>
    </location>
</feature>
<feature type="region of interest" description="Disordered" evidence="1">
    <location>
        <begin position="262"/>
        <end position="286"/>
    </location>
</feature>
<keyword evidence="2" id="KW-0812">Transmembrane</keyword>
<organism evidence="3 4">
    <name type="scientific">Phialemonium thermophilum</name>
    <dbReference type="NCBI Taxonomy" id="223376"/>
    <lineage>
        <taxon>Eukaryota</taxon>
        <taxon>Fungi</taxon>
        <taxon>Dikarya</taxon>
        <taxon>Ascomycota</taxon>
        <taxon>Pezizomycotina</taxon>
        <taxon>Sordariomycetes</taxon>
        <taxon>Sordariomycetidae</taxon>
        <taxon>Cephalothecales</taxon>
        <taxon>Cephalothecaceae</taxon>
        <taxon>Phialemonium</taxon>
    </lineage>
</organism>
<protein>
    <submittedName>
        <fullName evidence="3">Uncharacterized protein</fullName>
    </submittedName>
</protein>
<sequence length="1705" mass="190574">MSTMSSVASSQRELHSDEECETAFWNPAPPENDETWTRYLHGAPARETTSKRGAAVDAAQDGDCGVWHSPPRHGCASLGSGSTTATINPYGHLINFSRFLAGGKSGMFSADHALLNEPWAVVSRLEGIEQTCAVTDLVTTGYGLEFTYLRGHFADVQPRTTWRRWRWPRYEYRSDEFALTVQWVVRGDDVLVQQCVVENVGAEPAEVPFQFRKRMYIRDLDYLDGGYQFNETTDPADYLHRSGPNGYGWICVHPFRPASAEEAAPAAAAPPPPATTAADKEGNEEETCAHAEDLYAVAAVASLFLDGVPLKLNGSVDDGLSLECKGPASWTKTLSARGSEGGSRMEVTVAYRMLGLPTPQADWRNFVISNDCVEVDEFVASSAPPCPPGFSISGLQPRIGNERGRRDESSAAGDSGRAGLRILAGDQPRGPPPAGGTRDDDEQARSLADPFRPPVDVPQATSPRDHIEFVARRHLEHILSVCAVPISIPCRHEDRDDSGRDAGEPKRSKAVGIALTCGDTSGHRICHSASFFAFQFLIDVATRLAQADSADPFVASLQRRIHDVCRGHLVWLCHCEKNKDGCFAANYRLWGAVMAEESASWKARDALTDTPFQILKATLFHRLYHRDPLDVELARNLVGRVGRKWLQTLEKLDPRWKYAWPHAREDDVNTFRLDDHVWIWRALKALEDSGLRKVIQSLERPTHDATMPPGYCPLQGRDPQPVFPCTSPRLAIERLQDAGVLVERRGETDSIIILPRCVDCSVGELARQILQDTLGRYSAGDVQRESLQRFTTENNVSRKAMLAVTRSPRESRFLFHARDTALLYGADLGYFPQSSSFHEVWENTITCQRYHEENRESAWDTTLDYALAVLLGCRGRRLNTESPTQLVCGAVEVLFRSTSPSAFFPGLLDLTTKEPETVEDERDRDFYFHVSFEIPYALLANVEGILESYRRLEAGAGGDDEGREGDLDHHQLHQAASEVLQRITSEPKQQQQQQQQQKATGVGRSTGIVDSTRGHHQDAATREWTMKKVMPFNSLIDSSNVVELGEEWLFNYPDFLSRDEDLTWDDIRNDRAGLQDVLTRPIDDGMLEDLRALVGLDRAYVVDTPKQKRLRKLERKHLGGGRWHNNCFLWELLRSPRTARRAKKRLIGLPYPNEVTALVCYAASPSDAEKQALALFFDRHVRYKNYFADEAAHTLNVWRTELHLSFFRLHDGPSLKNPAWGLPRLQVDDFPGSRPPGQSFITRATAGFRFDGDFFDRHWTCHLVEYAPGEPRDDDWMDRLGLAAHLKPKEWRQRKVLELFLLNRMLDTILESTRDIVDRVEKALGAREGSFSYSIQTTDDYASWSRLWGELEPLLQAVEDNLTSVLDTLAQWNGRVPARGLERPRWTRDDERKYRAALTRLQGAGARSVGELHSLAKRTAKLHAFFSARLDGAREQLSFQSNQSIMSFTYVTVIFLPLGFAASIFSMSETPGPALIAHMAVSALVALAITVVVLVNARMLLRLLSPLASVTDITVLPRLVAVDTPRLARRVAVVDAPRLGRSLFVDLARHVVLACLALRDRGLTWTNACRALVGFVVFPVFALAWISQVAYYNLKDLLDLFKDLVRRGSARLPRRRKTSQGQSDGSEGGKAGADRPEDAAVEQGRIPGADSSQTDEDIQQRIERLTRPPKKSRILKTARDAREVIGASQDADGSGSQYPARPSPG</sequence>
<evidence type="ECO:0000256" key="1">
    <source>
        <dbReference type="SAM" id="MobiDB-lite"/>
    </source>
</evidence>
<keyword evidence="2" id="KW-1133">Transmembrane helix</keyword>
<name>A0ABR3VXZ8_9PEZI</name>
<feature type="region of interest" description="Disordered" evidence="1">
    <location>
        <begin position="1"/>
        <end position="33"/>
    </location>
</feature>
<evidence type="ECO:0000313" key="3">
    <source>
        <dbReference type="EMBL" id="KAL1848018.1"/>
    </source>
</evidence>
<accession>A0ABR3VXZ8</accession>
<evidence type="ECO:0000313" key="4">
    <source>
        <dbReference type="Proteomes" id="UP001586593"/>
    </source>
</evidence>
<feature type="region of interest" description="Disordered" evidence="1">
    <location>
        <begin position="983"/>
        <end position="1019"/>
    </location>
</feature>
<dbReference type="Gene3D" id="1.20.58.340">
    <property type="entry name" value="Magnesium transport protein CorA, transmembrane region"/>
    <property type="match status" value="1"/>
</dbReference>
<feature type="compositionally biased region" description="Basic and acidic residues" evidence="1">
    <location>
        <begin position="400"/>
        <end position="409"/>
    </location>
</feature>
<feature type="compositionally biased region" description="Basic residues" evidence="1">
    <location>
        <begin position="1667"/>
        <end position="1676"/>
    </location>
</feature>
<proteinExistence type="predicted"/>
<comment type="caution">
    <text evidence="3">The sequence shown here is derived from an EMBL/GenBank/DDBJ whole genome shotgun (WGS) entry which is preliminary data.</text>
</comment>
<evidence type="ECO:0000256" key="2">
    <source>
        <dbReference type="SAM" id="Phobius"/>
    </source>
</evidence>
<reference evidence="3 4" key="1">
    <citation type="journal article" date="2024" name="Commun. Biol.">
        <title>Comparative genomic analysis of thermophilic fungi reveals convergent evolutionary adaptations and gene losses.</title>
        <authorList>
            <person name="Steindorff A.S."/>
            <person name="Aguilar-Pontes M.V."/>
            <person name="Robinson A.J."/>
            <person name="Andreopoulos B."/>
            <person name="LaButti K."/>
            <person name="Kuo A."/>
            <person name="Mondo S."/>
            <person name="Riley R."/>
            <person name="Otillar R."/>
            <person name="Haridas S."/>
            <person name="Lipzen A."/>
            <person name="Grimwood J."/>
            <person name="Schmutz J."/>
            <person name="Clum A."/>
            <person name="Reid I.D."/>
            <person name="Moisan M.C."/>
            <person name="Butler G."/>
            <person name="Nguyen T.T.M."/>
            <person name="Dewar K."/>
            <person name="Conant G."/>
            <person name="Drula E."/>
            <person name="Henrissat B."/>
            <person name="Hansel C."/>
            <person name="Singer S."/>
            <person name="Hutchinson M.I."/>
            <person name="de Vries R.P."/>
            <person name="Natvig D.O."/>
            <person name="Powell A.J."/>
            <person name="Tsang A."/>
            <person name="Grigoriev I.V."/>
        </authorList>
    </citation>
    <scope>NUCLEOTIDE SEQUENCE [LARGE SCALE GENOMIC DNA]</scope>
    <source>
        <strain evidence="3 4">ATCC 24622</strain>
    </source>
</reference>
<dbReference type="Proteomes" id="UP001586593">
    <property type="component" value="Unassembled WGS sequence"/>
</dbReference>
<feature type="transmembrane region" description="Helical" evidence="2">
    <location>
        <begin position="1474"/>
        <end position="1497"/>
    </location>
</feature>
<keyword evidence="4" id="KW-1185">Reference proteome</keyword>
<feature type="transmembrane region" description="Helical" evidence="2">
    <location>
        <begin position="1445"/>
        <end position="1467"/>
    </location>
</feature>
<keyword evidence="2" id="KW-0472">Membrane</keyword>